<keyword evidence="3" id="KW-1003">Cell membrane</keyword>
<reference evidence="9" key="1">
    <citation type="journal article" date="2019" name="Int. J. Syst. Evol. Microbiol.">
        <title>The Global Catalogue of Microorganisms (GCM) 10K type strain sequencing project: providing services to taxonomists for standard genome sequencing and annotation.</title>
        <authorList>
            <consortium name="The Broad Institute Genomics Platform"/>
            <consortium name="The Broad Institute Genome Sequencing Center for Infectious Disease"/>
            <person name="Wu L."/>
            <person name="Ma J."/>
        </authorList>
    </citation>
    <scope>NUCLEOTIDE SEQUENCE [LARGE SCALE GENOMIC DNA]</scope>
    <source>
        <strain evidence="9">NBRC 112502</strain>
    </source>
</reference>
<comment type="subcellular location">
    <subcellularLocation>
        <location evidence="1">Cell membrane</location>
        <topology evidence="1">Multi-pass membrane protein</topology>
    </subcellularLocation>
</comment>
<dbReference type="PANTHER" id="PTHR37937">
    <property type="entry name" value="CONJUGATIVE TRANSFER: DNA TRANSPORT"/>
    <property type="match status" value="1"/>
</dbReference>
<gene>
    <name evidence="8" type="ORF">GCM10010909_29570</name>
</gene>
<keyword evidence="5 7" id="KW-1133">Transmembrane helix</keyword>
<dbReference type="InterPro" id="IPR027417">
    <property type="entry name" value="P-loop_NTPase"/>
</dbReference>
<dbReference type="InterPro" id="IPR003688">
    <property type="entry name" value="TraG/VirD4"/>
</dbReference>
<name>A0ABQ6A8P1_9PROT</name>
<accession>A0ABQ6A8P1</accession>
<dbReference type="Proteomes" id="UP001156641">
    <property type="component" value="Unassembled WGS sequence"/>
</dbReference>
<dbReference type="SUPFAM" id="SSF52540">
    <property type="entry name" value="P-loop containing nucleoside triphosphate hydrolases"/>
    <property type="match status" value="1"/>
</dbReference>
<evidence type="ECO:0000256" key="7">
    <source>
        <dbReference type="SAM" id="Phobius"/>
    </source>
</evidence>
<dbReference type="CDD" id="cd01127">
    <property type="entry name" value="TrwB_TraG_TraD_VirD4"/>
    <property type="match status" value="1"/>
</dbReference>
<evidence type="ECO:0000256" key="6">
    <source>
        <dbReference type="ARBA" id="ARBA00023136"/>
    </source>
</evidence>
<evidence type="ECO:0000313" key="8">
    <source>
        <dbReference type="EMBL" id="GLR68276.1"/>
    </source>
</evidence>
<keyword evidence="6 7" id="KW-0472">Membrane</keyword>
<comment type="caution">
    <text evidence="8">The sequence shown here is derived from an EMBL/GenBank/DDBJ whole genome shotgun (WGS) entry which is preliminary data.</text>
</comment>
<dbReference type="InterPro" id="IPR051539">
    <property type="entry name" value="T4SS-coupling_protein"/>
</dbReference>
<dbReference type="Pfam" id="PF02534">
    <property type="entry name" value="T4SS-DNA_transf"/>
    <property type="match status" value="1"/>
</dbReference>
<evidence type="ECO:0000256" key="5">
    <source>
        <dbReference type="ARBA" id="ARBA00022989"/>
    </source>
</evidence>
<evidence type="ECO:0000256" key="3">
    <source>
        <dbReference type="ARBA" id="ARBA00022475"/>
    </source>
</evidence>
<keyword evidence="4 7" id="KW-0812">Transmembrane</keyword>
<dbReference type="Gene3D" id="3.40.50.300">
    <property type="entry name" value="P-loop containing nucleotide triphosphate hydrolases"/>
    <property type="match status" value="1"/>
</dbReference>
<feature type="transmembrane region" description="Helical" evidence="7">
    <location>
        <begin position="12"/>
        <end position="45"/>
    </location>
</feature>
<protein>
    <recommendedName>
        <fullName evidence="10">Conjugal transfer protein TraG</fullName>
    </recommendedName>
</protein>
<evidence type="ECO:0000256" key="2">
    <source>
        <dbReference type="ARBA" id="ARBA00008806"/>
    </source>
</evidence>
<evidence type="ECO:0008006" key="10">
    <source>
        <dbReference type="Google" id="ProtNLM"/>
    </source>
</evidence>
<organism evidence="8 9">
    <name type="scientific">Acidocella aquatica</name>
    <dbReference type="NCBI Taxonomy" id="1922313"/>
    <lineage>
        <taxon>Bacteria</taxon>
        <taxon>Pseudomonadati</taxon>
        <taxon>Pseudomonadota</taxon>
        <taxon>Alphaproteobacteria</taxon>
        <taxon>Acetobacterales</taxon>
        <taxon>Acidocellaceae</taxon>
        <taxon>Acidocella</taxon>
    </lineage>
</organism>
<dbReference type="EMBL" id="BSOS01000087">
    <property type="protein sequence ID" value="GLR68276.1"/>
    <property type="molecule type" value="Genomic_DNA"/>
</dbReference>
<keyword evidence="9" id="KW-1185">Reference proteome</keyword>
<dbReference type="PANTHER" id="PTHR37937:SF1">
    <property type="entry name" value="CONJUGATIVE TRANSFER: DNA TRANSPORT"/>
    <property type="match status" value="1"/>
</dbReference>
<comment type="similarity">
    <text evidence="2">Belongs to the VirD4/TraG family.</text>
</comment>
<evidence type="ECO:0000256" key="4">
    <source>
        <dbReference type="ARBA" id="ARBA00022692"/>
    </source>
</evidence>
<dbReference type="NCBIfam" id="NF010394">
    <property type="entry name" value="PRK13822.1"/>
    <property type="match status" value="1"/>
</dbReference>
<sequence length="621" mass="67932">MSITISEQTGQLIVKAGFGFILVLIAWTVVASFVFLFGTGLLHEFPHPFWQWWLYALNFDGNPRVALWLKISAGVGAVPPMLMITALIYRGQQVVGPKLRRPLFGGIVKSPLAVTDNHGRAAWMTMVEARERFPGAHPTFGGIVVGEAYRVDQDKIAARRFDPENAKTWGQGGQAALLIDPCREGPTHSLMVIGSGGYKTTTAVSTLLHWTGSAVILDPAGEIAPMLRDARKAMGQAVYELDLRTDTGFNVLDWIDIASPLAATNIDSVVAWVCGDTKPAARKDDFFDSMARNVVRCFLAHILFDETAPQKIKTLRAVRRAIAMPVNEVRAVLRGIFEASPSAYARQLAGPVCGLVDETFSGVVGSAAELTTWLANPAFANLVCGNSFKTSALLDGKVTIFLKMPLKALETEPGISRTIIGALLNAVYEADGAMQGRVLFLLDEAARLGYMKILETARDAGRKYGITMQLLYQSSGQIVEQWGEQGKRSWYDGVSYRCYAAVQDLDTATELENSFGTYGVMASSEGMNTGKSGKAMQSSSLSRGSNISYHEIGRPLIRKAELMHDVRDDEMFVLARGMAPLRCGRAIYFRRPEMRALVAENRFHKPGYQTGTNQQSNQQGV</sequence>
<evidence type="ECO:0000313" key="9">
    <source>
        <dbReference type="Proteomes" id="UP001156641"/>
    </source>
</evidence>
<evidence type="ECO:0000256" key="1">
    <source>
        <dbReference type="ARBA" id="ARBA00004651"/>
    </source>
</evidence>
<dbReference type="RefSeq" id="WP_284259122.1">
    <property type="nucleotide sequence ID" value="NZ_BSOS01000087.1"/>
</dbReference>
<proteinExistence type="inferred from homology"/>